<keyword evidence="3" id="KW-0813">Transport</keyword>
<gene>
    <name evidence="12" type="ORF">PCOR1329_LOCUS38210</name>
</gene>
<keyword evidence="4 10" id="KW-0812">Transmembrane</keyword>
<feature type="signal peptide" evidence="11">
    <location>
        <begin position="1"/>
        <end position="27"/>
    </location>
</feature>
<organism evidence="12 13">
    <name type="scientific">Prorocentrum cordatum</name>
    <dbReference type="NCBI Taxonomy" id="2364126"/>
    <lineage>
        <taxon>Eukaryota</taxon>
        <taxon>Sar</taxon>
        <taxon>Alveolata</taxon>
        <taxon>Dinophyceae</taxon>
        <taxon>Prorocentrales</taxon>
        <taxon>Prorocentraceae</taxon>
        <taxon>Prorocentrum</taxon>
    </lineage>
</organism>
<feature type="transmembrane region" description="Helical" evidence="10">
    <location>
        <begin position="363"/>
        <end position="385"/>
    </location>
</feature>
<evidence type="ECO:0000256" key="11">
    <source>
        <dbReference type="SAM" id="SignalP"/>
    </source>
</evidence>
<evidence type="ECO:0000256" key="1">
    <source>
        <dbReference type="ARBA" id="ARBA00004439"/>
    </source>
</evidence>
<feature type="chain" id="PRO_5045628801" description="Sugar phosphate transporter domain-containing protein" evidence="11">
    <location>
        <begin position="28"/>
        <end position="468"/>
    </location>
</feature>
<dbReference type="Proteomes" id="UP001189429">
    <property type="component" value="Unassembled WGS sequence"/>
</dbReference>
<protein>
    <recommendedName>
        <fullName evidence="14">Sugar phosphate transporter domain-containing protein</fullName>
    </recommendedName>
</protein>
<keyword evidence="13" id="KW-1185">Reference proteome</keyword>
<keyword evidence="6" id="KW-0333">Golgi apparatus</keyword>
<proteinExistence type="predicted"/>
<dbReference type="InterPro" id="IPR013657">
    <property type="entry name" value="SCL35B1-4/HUT1"/>
</dbReference>
<evidence type="ECO:0000256" key="6">
    <source>
        <dbReference type="ARBA" id="ARBA00023034"/>
    </source>
</evidence>
<evidence type="ECO:0008006" key="14">
    <source>
        <dbReference type="Google" id="ProtNLM"/>
    </source>
</evidence>
<dbReference type="InterPro" id="IPR037185">
    <property type="entry name" value="EmrE-like"/>
</dbReference>
<comment type="subcellular location">
    <subcellularLocation>
        <location evidence="1">Cytoplasmic vesicle membrane</location>
        <topology evidence="1">Multi-pass membrane protein</topology>
    </subcellularLocation>
    <subcellularLocation>
        <location evidence="2">Golgi apparatus membrane</location>
        <topology evidence="2">Multi-pass membrane protein</topology>
    </subcellularLocation>
</comment>
<dbReference type="SUPFAM" id="SSF103481">
    <property type="entry name" value="Multidrug resistance efflux transporter EmrE"/>
    <property type="match status" value="1"/>
</dbReference>
<reference evidence="12" key="1">
    <citation type="submission" date="2023-10" db="EMBL/GenBank/DDBJ databases">
        <authorList>
            <person name="Chen Y."/>
            <person name="Shah S."/>
            <person name="Dougan E. K."/>
            <person name="Thang M."/>
            <person name="Chan C."/>
        </authorList>
    </citation>
    <scope>NUCLEOTIDE SEQUENCE [LARGE SCALE GENOMIC DNA]</scope>
</reference>
<feature type="compositionally biased region" description="Basic and acidic residues" evidence="9">
    <location>
        <begin position="458"/>
        <end position="468"/>
    </location>
</feature>
<evidence type="ECO:0000313" key="12">
    <source>
        <dbReference type="EMBL" id="CAK0844038.1"/>
    </source>
</evidence>
<evidence type="ECO:0000313" key="13">
    <source>
        <dbReference type="Proteomes" id="UP001189429"/>
    </source>
</evidence>
<feature type="transmembrane region" description="Helical" evidence="10">
    <location>
        <begin position="141"/>
        <end position="161"/>
    </location>
</feature>
<evidence type="ECO:0000256" key="9">
    <source>
        <dbReference type="SAM" id="MobiDB-lite"/>
    </source>
</evidence>
<name>A0ABN9TE35_9DINO</name>
<keyword evidence="7 10" id="KW-0472">Membrane</keyword>
<feature type="transmembrane region" description="Helical" evidence="10">
    <location>
        <begin position="209"/>
        <end position="235"/>
    </location>
</feature>
<evidence type="ECO:0000256" key="4">
    <source>
        <dbReference type="ARBA" id="ARBA00022692"/>
    </source>
</evidence>
<comment type="caution">
    <text evidence="12">The sequence shown here is derived from an EMBL/GenBank/DDBJ whole genome shotgun (WGS) entry which is preliminary data.</text>
</comment>
<feature type="transmembrane region" description="Helical" evidence="10">
    <location>
        <begin position="298"/>
        <end position="318"/>
    </location>
</feature>
<evidence type="ECO:0000256" key="5">
    <source>
        <dbReference type="ARBA" id="ARBA00022989"/>
    </source>
</evidence>
<keyword evidence="8" id="KW-0968">Cytoplasmic vesicle</keyword>
<feature type="transmembrane region" description="Helical" evidence="10">
    <location>
        <begin position="397"/>
        <end position="416"/>
    </location>
</feature>
<keyword evidence="11" id="KW-0732">Signal</keyword>
<feature type="transmembrane region" description="Helical" evidence="10">
    <location>
        <begin position="173"/>
        <end position="197"/>
    </location>
</feature>
<evidence type="ECO:0000256" key="8">
    <source>
        <dbReference type="ARBA" id="ARBA00023329"/>
    </source>
</evidence>
<feature type="transmembrane region" description="Helical" evidence="10">
    <location>
        <begin position="265"/>
        <end position="286"/>
    </location>
</feature>
<dbReference type="InterPro" id="IPR050186">
    <property type="entry name" value="TPT_transporter"/>
</dbReference>
<evidence type="ECO:0000256" key="3">
    <source>
        <dbReference type="ARBA" id="ARBA00022448"/>
    </source>
</evidence>
<evidence type="ECO:0000256" key="7">
    <source>
        <dbReference type="ARBA" id="ARBA00023136"/>
    </source>
</evidence>
<dbReference type="PANTHER" id="PTHR11132">
    <property type="entry name" value="SOLUTE CARRIER FAMILY 35"/>
    <property type="match status" value="1"/>
</dbReference>
<feature type="transmembrane region" description="Helical" evidence="10">
    <location>
        <begin position="330"/>
        <end position="351"/>
    </location>
</feature>
<feature type="region of interest" description="Disordered" evidence="9">
    <location>
        <begin position="445"/>
        <end position="468"/>
    </location>
</feature>
<dbReference type="EMBL" id="CAUYUJ010014626">
    <property type="protein sequence ID" value="CAK0844038.1"/>
    <property type="molecule type" value="Genomic_DNA"/>
</dbReference>
<dbReference type="Pfam" id="PF08449">
    <property type="entry name" value="UAA"/>
    <property type="match status" value="1"/>
</dbReference>
<evidence type="ECO:0000256" key="10">
    <source>
        <dbReference type="SAM" id="Phobius"/>
    </source>
</evidence>
<evidence type="ECO:0000256" key="2">
    <source>
        <dbReference type="ARBA" id="ARBA00004653"/>
    </source>
</evidence>
<accession>A0ABN9TE35</accession>
<keyword evidence="5 10" id="KW-1133">Transmembrane helix</keyword>
<sequence>MNRAVVTRPACIVVTACCLQGLLPCRAQGPIFDGSALFQAGAVVDRAAVSLVPGGQPAIGAVASGGERRENATADAQTAAAAQTATAPLGERGVPPLPVTELTGWGRLCQLMPVVVVVALSFDKLHQSFVRNATSMSARSIVEIAACLALYCVSGPAIILLNKHIMTTHKFHFPILLASLGNVFLMIVTRAAVAFGWKKLEVEHLSWDRYLAVVVPINISNFLAQALGMYAFLFISVPEIQILKSTTIVMVLFLAWLLVNERVGTMLIGSVLVITIGVCVSAVDGVSKVGGGSVSHTLIGVSVMILSCVFEAAKTVISQVLVDKMSLFDGIYHSSPTFVLIAMAFVGCMEANKIYHYDFNRMVVGLLVANALTTGVIVLSSFWFVKLAGALTLKVVNQARSIGLILCSVFFFGEFCSGQQYVGYALTLVGMGMFDYAKQVLDGKASEARSKGPSQRGEAMKGETQSRS</sequence>
<feature type="transmembrane region" description="Helical" evidence="10">
    <location>
        <begin position="242"/>
        <end position="259"/>
    </location>
</feature>